<keyword evidence="3" id="KW-1185">Reference proteome</keyword>
<evidence type="ECO:0000313" key="3">
    <source>
        <dbReference type="Proteomes" id="UP000178912"/>
    </source>
</evidence>
<evidence type="ECO:0000313" key="2">
    <source>
        <dbReference type="EMBL" id="CZS95058.1"/>
    </source>
</evidence>
<accession>A0A1E1KAG2</accession>
<dbReference type="OrthoDB" id="2951834at2759"/>
<dbReference type="EMBL" id="FJUX01000021">
    <property type="protein sequence ID" value="CZS95058.1"/>
    <property type="molecule type" value="Genomic_DNA"/>
</dbReference>
<sequence>MYHFVAGHYHTLGLPSYPFSSILLTRPLSFPAPDCRSKIPQSQVRSKRVGTSSRDGTSSQSTPLDIQSILHLPEDAVWGLRHKLHSLFLTLQKYTLNPYSTGDVSPATPAIPADHSAPRRLFFSPLLRLPIEVKHLMYSHLLPPTCEPPVRAPHPRQLQTHILLNQPIPTIPLSLNHRIQSEAIPLLYGSSPQIIHMKVNSNLWAHKTQRGDIVLLTENHLRHQTLEAKARVSEVQKGLVEVRKWLSGAGLKTLDISWQEPPQTYRWEQKKTYWTV</sequence>
<gene>
    <name evidence="2" type="ORF">RAG0_04861</name>
</gene>
<dbReference type="AlphaFoldDB" id="A0A1E1KAG2"/>
<proteinExistence type="predicted"/>
<reference evidence="3" key="1">
    <citation type="submission" date="2016-03" db="EMBL/GenBank/DDBJ databases">
        <authorList>
            <person name="Guldener U."/>
        </authorList>
    </citation>
    <scope>NUCLEOTIDE SEQUENCE [LARGE SCALE GENOMIC DNA]</scope>
    <source>
        <strain evidence="3">04CH-RAC-A.6.1</strain>
    </source>
</reference>
<dbReference type="Proteomes" id="UP000178912">
    <property type="component" value="Unassembled WGS sequence"/>
</dbReference>
<name>A0A1E1KAG2_9HELO</name>
<protein>
    <submittedName>
        <fullName evidence="2">Uncharacterized protein</fullName>
    </submittedName>
</protein>
<evidence type="ECO:0000256" key="1">
    <source>
        <dbReference type="SAM" id="MobiDB-lite"/>
    </source>
</evidence>
<organism evidence="2 3">
    <name type="scientific">Rhynchosporium agropyri</name>
    <dbReference type="NCBI Taxonomy" id="914238"/>
    <lineage>
        <taxon>Eukaryota</taxon>
        <taxon>Fungi</taxon>
        <taxon>Dikarya</taxon>
        <taxon>Ascomycota</taxon>
        <taxon>Pezizomycotina</taxon>
        <taxon>Leotiomycetes</taxon>
        <taxon>Helotiales</taxon>
        <taxon>Ploettnerulaceae</taxon>
        <taxon>Rhynchosporium</taxon>
    </lineage>
</organism>
<feature type="compositionally biased region" description="Polar residues" evidence="1">
    <location>
        <begin position="39"/>
        <end position="62"/>
    </location>
</feature>
<feature type="region of interest" description="Disordered" evidence="1">
    <location>
        <begin position="36"/>
        <end position="62"/>
    </location>
</feature>